<feature type="compositionally biased region" description="Polar residues" evidence="1">
    <location>
        <begin position="124"/>
        <end position="133"/>
    </location>
</feature>
<dbReference type="EMBL" id="JASPKY010000102">
    <property type="protein sequence ID" value="KAK9737258.1"/>
    <property type="molecule type" value="Genomic_DNA"/>
</dbReference>
<accession>A0AAW1LTJ1</accession>
<evidence type="ECO:0000256" key="1">
    <source>
        <dbReference type="SAM" id="MobiDB-lite"/>
    </source>
</evidence>
<proteinExistence type="predicted"/>
<feature type="region of interest" description="Disordered" evidence="1">
    <location>
        <begin position="124"/>
        <end position="167"/>
    </location>
</feature>
<evidence type="ECO:0000313" key="2">
    <source>
        <dbReference type="EMBL" id="KAK9737258.1"/>
    </source>
</evidence>
<protein>
    <submittedName>
        <fullName evidence="2">Uncharacterized protein</fullName>
    </submittedName>
</protein>
<dbReference type="Proteomes" id="UP001458880">
    <property type="component" value="Unassembled WGS sequence"/>
</dbReference>
<feature type="compositionally biased region" description="Acidic residues" evidence="1">
    <location>
        <begin position="156"/>
        <end position="167"/>
    </location>
</feature>
<name>A0AAW1LTJ1_POPJA</name>
<gene>
    <name evidence="2" type="ORF">QE152_g10872</name>
</gene>
<reference evidence="2 3" key="1">
    <citation type="journal article" date="2024" name="BMC Genomics">
        <title>De novo assembly and annotation of Popillia japonica's genome with initial clues to its potential as an invasive pest.</title>
        <authorList>
            <person name="Cucini C."/>
            <person name="Boschi S."/>
            <person name="Funari R."/>
            <person name="Cardaioli E."/>
            <person name="Iannotti N."/>
            <person name="Marturano G."/>
            <person name="Paoli F."/>
            <person name="Bruttini M."/>
            <person name="Carapelli A."/>
            <person name="Frati F."/>
            <person name="Nardi F."/>
        </authorList>
    </citation>
    <scope>NUCLEOTIDE SEQUENCE [LARGE SCALE GENOMIC DNA]</scope>
    <source>
        <strain evidence="2">DMR45628</strain>
    </source>
</reference>
<comment type="caution">
    <text evidence="2">The sequence shown here is derived from an EMBL/GenBank/DDBJ whole genome shotgun (WGS) entry which is preliminary data.</text>
</comment>
<keyword evidence="3" id="KW-1185">Reference proteome</keyword>
<sequence>MIYFLPAFTENYMINQERISFGCYRGERQTGSDRGGGQTETKQLEDDLGHHPFRRARWAATMDHETIKRKTQAYRVREHDRKKPVVSQKVLKLRNTKKPKRTEFASTTERSRLLRDGITHTVFESETGDNSQSRKVKNNLVPDMTEEEASSRANDEEVEENGENVEN</sequence>
<organism evidence="2 3">
    <name type="scientific">Popillia japonica</name>
    <name type="common">Japanese beetle</name>
    <dbReference type="NCBI Taxonomy" id="7064"/>
    <lineage>
        <taxon>Eukaryota</taxon>
        <taxon>Metazoa</taxon>
        <taxon>Ecdysozoa</taxon>
        <taxon>Arthropoda</taxon>
        <taxon>Hexapoda</taxon>
        <taxon>Insecta</taxon>
        <taxon>Pterygota</taxon>
        <taxon>Neoptera</taxon>
        <taxon>Endopterygota</taxon>
        <taxon>Coleoptera</taxon>
        <taxon>Polyphaga</taxon>
        <taxon>Scarabaeiformia</taxon>
        <taxon>Scarabaeidae</taxon>
        <taxon>Rutelinae</taxon>
        <taxon>Popillia</taxon>
    </lineage>
</organism>
<feature type="region of interest" description="Disordered" evidence="1">
    <location>
        <begin position="26"/>
        <end position="48"/>
    </location>
</feature>
<dbReference type="AlphaFoldDB" id="A0AAW1LTJ1"/>
<evidence type="ECO:0000313" key="3">
    <source>
        <dbReference type="Proteomes" id="UP001458880"/>
    </source>
</evidence>